<dbReference type="PANTHER" id="PTHR34220:SF7">
    <property type="entry name" value="SENSOR HISTIDINE KINASE YPDA"/>
    <property type="match status" value="1"/>
</dbReference>
<protein>
    <recommendedName>
        <fullName evidence="1">Histidine kinase/HSP90-like ATPase domain-containing protein</fullName>
    </recommendedName>
</protein>
<dbReference type="EMBL" id="RHHR01000013">
    <property type="protein sequence ID" value="RNB74815.1"/>
    <property type="molecule type" value="Genomic_DNA"/>
</dbReference>
<dbReference type="InterPro" id="IPR003594">
    <property type="entry name" value="HATPase_dom"/>
</dbReference>
<dbReference type="PANTHER" id="PTHR34220">
    <property type="entry name" value="SENSOR HISTIDINE KINASE YPDA"/>
    <property type="match status" value="1"/>
</dbReference>
<organism evidence="2 3">
    <name type="scientific">Brevibacillus invocatus</name>
    <dbReference type="NCBI Taxonomy" id="173959"/>
    <lineage>
        <taxon>Bacteria</taxon>
        <taxon>Bacillati</taxon>
        <taxon>Bacillota</taxon>
        <taxon>Bacilli</taxon>
        <taxon>Bacillales</taxon>
        <taxon>Paenibacillaceae</taxon>
        <taxon>Brevibacillus</taxon>
    </lineage>
</organism>
<dbReference type="Pfam" id="PF02518">
    <property type="entry name" value="HATPase_c"/>
    <property type="match status" value="1"/>
</dbReference>
<reference evidence="2 3" key="1">
    <citation type="submission" date="2018-10" db="EMBL/GenBank/DDBJ databases">
        <title>Phylogenomics of Brevibacillus.</title>
        <authorList>
            <person name="Dunlap C."/>
        </authorList>
    </citation>
    <scope>NUCLEOTIDE SEQUENCE [LARGE SCALE GENOMIC DNA]</scope>
    <source>
        <strain evidence="2 3">JCM 12215</strain>
    </source>
</reference>
<comment type="caution">
    <text evidence="2">The sequence shown here is derived from an EMBL/GenBank/DDBJ whole genome shotgun (WGS) entry which is preliminary data.</text>
</comment>
<dbReference type="OrthoDB" id="9809348at2"/>
<dbReference type="Gene3D" id="3.30.565.10">
    <property type="entry name" value="Histidine kinase-like ATPase, C-terminal domain"/>
    <property type="match status" value="1"/>
</dbReference>
<dbReference type="InterPro" id="IPR050640">
    <property type="entry name" value="Bact_2-comp_sensor_kinase"/>
</dbReference>
<sequence>MLGPRTNVLPVSFCQPLVENAVKHGLLRQSKGGTVLIRIARQDDFTLIEVHDDGKGMEQEVVNQLLSPTRKGKGGIGLSNTNRRLTQLYGRG</sequence>
<dbReference type="RefSeq" id="WP_122908633.1">
    <property type="nucleotide sequence ID" value="NZ_CBCSBE010000005.1"/>
</dbReference>
<dbReference type="AlphaFoldDB" id="A0A3M8CIV7"/>
<feature type="domain" description="Histidine kinase/HSP90-like ATPase" evidence="1">
    <location>
        <begin position="15"/>
        <end position="90"/>
    </location>
</feature>
<dbReference type="SUPFAM" id="SSF55874">
    <property type="entry name" value="ATPase domain of HSP90 chaperone/DNA topoisomerase II/histidine kinase"/>
    <property type="match status" value="1"/>
</dbReference>
<dbReference type="InterPro" id="IPR036890">
    <property type="entry name" value="HATPase_C_sf"/>
</dbReference>
<evidence type="ECO:0000313" key="3">
    <source>
        <dbReference type="Proteomes" id="UP000282028"/>
    </source>
</evidence>
<proteinExistence type="predicted"/>
<keyword evidence="3" id="KW-1185">Reference proteome</keyword>
<gene>
    <name evidence="2" type="ORF">EDM52_08805</name>
</gene>
<evidence type="ECO:0000259" key="1">
    <source>
        <dbReference type="Pfam" id="PF02518"/>
    </source>
</evidence>
<dbReference type="Proteomes" id="UP000282028">
    <property type="component" value="Unassembled WGS sequence"/>
</dbReference>
<accession>A0A3M8CIV7</accession>
<evidence type="ECO:0000313" key="2">
    <source>
        <dbReference type="EMBL" id="RNB74815.1"/>
    </source>
</evidence>
<name>A0A3M8CIV7_9BACL</name>